<evidence type="ECO:0000256" key="1">
    <source>
        <dbReference type="SAM" id="Phobius"/>
    </source>
</evidence>
<protein>
    <recommendedName>
        <fullName evidence="4">Guanylate cyclase domain-containing protein</fullName>
    </recommendedName>
</protein>
<organism evidence="2 3">
    <name type="scientific">Tritrichomonas musculus</name>
    <dbReference type="NCBI Taxonomy" id="1915356"/>
    <lineage>
        <taxon>Eukaryota</taxon>
        <taxon>Metamonada</taxon>
        <taxon>Parabasalia</taxon>
        <taxon>Tritrichomonadida</taxon>
        <taxon>Tritrichomonadidae</taxon>
        <taxon>Tritrichomonas</taxon>
    </lineage>
</organism>
<feature type="transmembrane region" description="Helical" evidence="1">
    <location>
        <begin position="179"/>
        <end position="201"/>
    </location>
</feature>
<feature type="transmembrane region" description="Helical" evidence="1">
    <location>
        <begin position="579"/>
        <end position="598"/>
    </location>
</feature>
<feature type="transmembrane region" description="Helical" evidence="1">
    <location>
        <begin position="112"/>
        <end position="136"/>
    </location>
</feature>
<keyword evidence="3" id="KW-1185">Reference proteome</keyword>
<evidence type="ECO:0008006" key="4">
    <source>
        <dbReference type="Google" id="ProtNLM"/>
    </source>
</evidence>
<feature type="transmembrane region" description="Helical" evidence="1">
    <location>
        <begin position="79"/>
        <end position="100"/>
    </location>
</feature>
<keyword evidence="1" id="KW-1133">Transmembrane helix</keyword>
<evidence type="ECO:0000313" key="2">
    <source>
        <dbReference type="EMBL" id="KAK8886745.1"/>
    </source>
</evidence>
<feature type="transmembrane region" description="Helical" evidence="1">
    <location>
        <begin position="765"/>
        <end position="789"/>
    </location>
</feature>
<feature type="transmembrane region" description="Helical" evidence="1">
    <location>
        <begin position="839"/>
        <end position="859"/>
    </location>
</feature>
<keyword evidence="1" id="KW-0472">Membrane</keyword>
<feature type="transmembrane region" description="Helical" evidence="1">
    <location>
        <begin position="213"/>
        <end position="232"/>
    </location>
</feature>
<sequence>MSILPSFYPILAKYQITEINFSQEEAIFPYSSLLSIISPTILPLKMCIILSIIFCVASIFCFIICLYEPSFTLYLHLILDIKIHMIFLPWTTGTIGYAIYVASNYDEIDSIGLWYCIIPIFIFPFYIFIISLLNFSDMNSIVKPNSTITGWFVSFPFYQPTIYALISLVGYQCINWPRIVTYIGLVIVIIICIIVGVWALITSPFLLFISNEILATQMFTVSSFFIFSLFFIEFDVSFTSISVATIPVFSLIIFLISHFIFQYRSSSFGQILSQINTDLEQLTADSLQATLSPLTHQISLAQIVKEGLLAGNKAVLSEVFIQYCLDCYPNSEWFLGYVAFLYGLIWKNDPSVYRFLLHLLSLDTFSMPIEYTLFQYVYCFMQISQTLSPMIMRRLSKYRETVLKYVVAHKTFWLSAIKSEPKNFQKTKTQMFRLFLDVQKQARVLELMFPFCPCVRCELSLYEADLAHNIINADNQYTIASSLLRNNSEFVTSSLFDYFMIYFPNTRRYFQQIQEDPVDPNQYRFLSFQEHYNDAHRQGISLNPNDTYLTSLTHTFTMSRNQPQIDPKVDRIRLFFTKFVLLFTILVYIGLIIFHHMIDPGLVDSIDSIESLNDILNATTHFRYDINRIQFDVDLLMNIINCTYSDGCDDYNLFLFVMEHLSYAESSILSYKYKLDSFEYLKENTSIIDCCDNINCSFSYLFGVIHEICLFFLNSNEVKNVSKIGLHHNMNLITQSLAKVIDNIYDLVYKVFVDKSENSFKNIQTYLYILISIEIFMAIVMSIVTSLLLKRMKDNITDVIRTAQPPIIQYIANQFDKLLSFDKYQNVEVNSYGYGQIEIPYVLMFAVLLIYPILVLSKIPGYSIFEFNRKPLSQIINCTEETQFLYYSLAMLEYSTYSSRNTPVSSYRQIVESYHSCFHNTFSLNEEEVEKNPVQIVMKNKFLKQKMYAIHGSLIALSALIFIVFLRSVYLEMSIVKIGRLLLKFIPSSAAQSNPVFAKLLRGQIISKSDVSQFTHSIKIENDDLSFFCILYYDFSGKITHSVGDVKKYLTVNAPQTIDDLAQLLIEKCKDELPEKDINLFFLNKTENEPLNVSFFPNHEITLLFSKNPDSIVIKDDSSHYEANSKSRMIKRLNKALNIYLPNNLKVIQKVVISMVYADSTNLLSQIKNLILSFNQFIIVDSRNHVVAFIINAESDEKVACEFALNFVNNELALFLNSIKLAMTVGGPLSFFDSMKNQTTKSRCVGSCYDSAKLLLNDADFGVPLITKDVYQKAGVDISSFDFVEKEIADDITVTVKV</sequence>
<comment type="caution">
    <text evidence="2">The sequence shown here is derived from an EMBL/GenBank/DDBJ whole genome shotgun (WGS) entry which is preliminary data.</text>
</comment>
<keyword evidence="1" id="KW-0812">Transmembrane</keyword>
<name>A0ABR2K9P1_9EUKA</name>
<feature type="transmembrane region" description="Helical" evidence="1">
    <location>
        <begin position="238"/>
        <end position="261"/>
    </location>
</feature>
<dbReference type="Proteomes" id="UP001470230">
    <property type="component" value="Unassembled WGS sequence"/>
</dbReference>
<proteinExistence type="predicted"/>
<gene>
    <name evidence="2" type="ORF">M9Y10_042213</name>
</gene>
<reference evidence="2 3" key="1">
    <citation type="submission" date="2024-04" db="EMBL/GenBank/DDBJ databases">
        <title>Tritrichomonas musculus Genome.</title>
        <authorList>
            <person name="Alves-Ferreira E."/>
            <person name="Grigg M."/>
            <person name="Lorenzi H."/>
            <person name="Galac M."/>
        </authorList>
    </citation>
    <scope>NUCLEOTIDE SEQUENCE [LARGE SCALE GENOMIC DNA]</scope>
    <source>
        <strain evidence="2 3">EAF2021</strain>
    </source>
</reference>
<feature type="transmembrane region" description="Helical" evidence="1">
    <location>
        <begin position="148"/>
        <end position="167"/>
    </location>
</feature>
<dbReference type="EMBL" id="JAPFFF010000007">
    <property type="protein sequence ID" value="KAK8886745.1"/>
    <property type="molecule type" value="Genomic_DNA"/>
</dbReference>
<feature type="transmembrane region" description="Helical" evidence="1">
    <location>
        <begin position="948"/>
        <end position="970"/>
    </location>
</feature>
<feature type="transmembrane region" description="Helical" evidence="1">
    <location>
        <begin position="48"/>
        <end position="67"/>
    </location>
</feature>
<accession>A0ABR2K9P1</accession>
<evidence type="ECO:0000313" key="3">
    <source>
        <dbReference type="Proteomes" id="UP001470230"/>
    </source>
</evidence>